<reference evidence="3" key="1">
    <citation type="journal article" date="2013" name="Nature">
        <title>Pan genome of the phytoplankton Emiliania underpins its global distribution.</title>
        <authorList>
            <person name="Read B.A."/>
            <person name="Kegel J."/>
            <person name="Klute M.J."/>
            <person name="Kuo A."/>
            <person name="Lefebvre S.C."/>
            <person name="Maumus F."/>
            <person name="Mayer C."/>
            <person name="Miller J."/>
            <person name="Monier A."/>
            <person name="Salamov A."/>
            <person name="Young J."/>
            <person name="Aguilar M."/>
            <person name="Claverie J.M."/>
            <person name="Frickenhaus S."/>
            <person name="Gonzalez K."/>
            <person name="Herman E.K."/>
            <person name="Lin Y.C."/>
            <person name="Napier J."/>
            <person name="Ogata H."/>
            <person name="Sarno A.F."/>
            <person name="Shmutz J."/>
            <person name="Schroeder D."/>
            <person name="de Vargas C."/>
            <person name="Verret F."/>
            <person name="von Dassow P."/>
            <person name="Valentin K."/>
            <person name="Van de Peer Y."/>
            <person name="Wheeler G."/>
            <person name="Dacks J.B."/>
            <person name="Delwiche C.F."/>
            <person name="Dyhrman S.T."/>
            <person name="Glockner G."/>
            <person name="John U."/>
            <person name="Richards T."/>
            <person name="Worden A.Z."/>
            <person name="Zhang X."/>
            <person name="Grigoriev I.V."/>
            <person name="Allen A.E."/>
            <person name="Bidle K."/>
            <person name="Borodovsky M."/>
            <person name="Bowler C."/>
            <person name="Brownlee C."/>
            <person name="Cock J.M."/>
            <person name="Elias M."/>
            <person name="Gladyshev V.N."/>
            <person name="Groth M."/>
            <person name="Guda C."/>
            <person name="Hadaegh A."/>
            <person name="Iglesias-Rodriguez M.D."/>
            <person name="Jenkins J."/>
            <person name="Jones B.M."/>
            <person name="Lawson T."/>
            <person name="Leese F."/>
            <person name="Lindquist E."/>
            <person name="Lobanov A."/>
            <person name="Lomsadze A."/>
            <person name="Malik S.B."/>
            <person name="Marsh M.E."/>
            <person name="Mackinder L."/>
            <person name="Mock T."/>
            <person name="Mueller-Roeber B."/>
            <person name="Pagarete A."/>
            <person name="Parker M."/>
            <person name="Probert I."/>
            <person name="Quesneville H."/>
            <person name="Raines C."/>
            <person name="Rensing S.A."/>
            <person name="Riano-Pachon D.M."/>
            <person name="Richier S."/>
            <person name="Rokitta S."/>
            <person name="Shiraiwa Y."/>
            <person name="Soanes D.M."/>
            <person name="van der Giezen M."/>
            <person name="Wahlund T.M."/>
            <person name="Williams B."/>
            <person name="Wilson W."/>
            <person name="Wolfe G."/>
            <person name="Wurch L.L."/>
        </authorList>
    </citation>
    <scope>NUCLEOTIDE SEQUENCE</scope>
</reference>
<evidence type="ECO:0000313" key="2">
    <source>
        <dbReference type="EnsemblProtists" id="EOD38847"/>
    </source>
</evidence>
<dbReference type="GeneID" id="17284119"/>
<dbReference type="Proteomes" id="UP000013827">
    <property type="component" value="Unassembled WGS sequence"/>
</dbReference>
<feature type="compositionally biased region" description="Low complexity" evidence="1">
    <location>
        <begin position="56"/>
        <end position="74"/>
    </location>
</feature>
<organism evidence="2 3">
    <name type="scientific">Emiliania huxleyi (strain CCMP1516)</name>
    <dbReference type="NCBI Taxonomy" id="280463"/>
    <lineage>
        <taxon>Eukaryota</taxon>
        <taxon>Haptista</taxon>
        <taxon>Haptophyta</taxon>
        <taxon>Prymnesiophyceae</taxon>
        <taxon>Isochrysidales</taxon>
        <taxon>Noelaerhabdaceae</taxon>
        <taxon>Emiliania</taxon>
    </lineage>
</organism>
<dbReference type="RefSeq" id="XP_005791276.1">
    <property type="nucleotide sequence ID" value="XM_005791219.1"/>
</dbReference>
<keyword evidence="3" id="KW-1185">Reference proteome</keyword>
<sequence>MELHSTSDEGRRDGIYNQREHGRRGSLSRAAPQRLVGGSSAAASNGDRMEVDEEPPSLSSAPAEPAQQQQQQQASVLTLVADIGRLELEEVGHRAAAREAITATTGTQTSGVPTPRELRAQARLDLQVVGLREEERRRQRLHAAATTRLVRELALKLSNPLRHFGWGAFIQLMMCEFVMRPEVQGRSGRSLGVAFRSQLLLVYEPSDVPTLPGLYSLDVLQASLNTPLLQRAALQAIDDVKLFSLHLPGVLGKVEPTEADSLLGLWQRAAEVRAAEARRPQRGRPRNRIEYALRQNMTGNRYSAALRKAVYLYRHKSGTERSISMRGAASLARDGATLLFDISDDDIARVRLPSAGTCSLIDRAVHRVQRMQEAGSSTVSSEAGLGISWTELEPTLYGRATQRRSSCPVPTDRYDEHLNDIIVHNMQDLSPWADSQDVQARAPISGMTIRAGSLFNRFKSGAPTGWVAKLFAGEAPTERKLVMQRFTDGSEFGGHWHQLLFFVDQRR</sequence>
<feature type="region of interest" description="Disordered" evidence="1">
    <location>
        <begin position="1"/>
        <end position="74"/>
    </location>
</feature>
<name>A0A0D3KSW2_EMIH1</name>
<feature type="compositionally biased region" description="Basic and acidic residues" evidence="1">
    <location>
        <begin position="1"/>
        <end position="20"/>
    </location>
</feature>
<dbReference type="EnsemblProtists" id="EOD38847">
    <property type="protein sequence ID" value="EOD38847"/>
    <property type="gene ID" value="EMIHUDRAFT_122153"/>
</dbReference>
<dbReference type="PaxDb" id="2903-EOD38847"/>
<accession>A0A0D3KSW2</accession>
<evidence type="ECO:0000313" key="3">
    <source>
        <dbReference type="Proteomes" id="UP000013827"/>
    </source>
</evidence>
<dbReference type="AlphaFoldDB" id="A0A0D3KSW2"/>
<protein>
    <submittedName>
        <fullName evidence="2">Uncharacterized protein</fullName>
    </submittedName>
</protein>
<dbReference type="KEGG" id="ehx:EMIHUDRAFT_122153"/>
<reference evidence="2" key="2">
    <citation type="submission" date="2024-10" db="UniProtKB">
        <authorList>
            <consortium name="EnsemblProtists"/>
        </authorList>
    </citation>
    <scope>IDENTIFICATION</scope>
</reference>
<dbReference type="HOGENOM" id="CLU_538196_0_0_1"/>
<proteinExistence type="predicted"/>
<evidence type="ECO:0000256" key="1">
    <source>
        <dbReference type="SAM" id="MobiDB-lite"/>
    </source>
</evidence>